<comment type="similarity">
    <text evidence="11 12">Belongs to the ribose-phosphate pyrophosphokinase family. Class I subfamily.</text>
</comment>
<dbReference type="UniPathway" id="UPA00087">
    <property type="reaction ID" value="UER00172"/>
</dbReference>
<dbReference type="GO" id="GO:0002189">
    <property type="term" value="C:ribose phosphate diphosphokinase complex"/>
    <property type="evidence" value="ECO:0007669"/>
    <property type="project" value="TreeGrafter"/>
</dbReference>
<keyword evidence="2 12" id="KW-0808">Transferase</keyword>
<evidence type="ECO:0000256" key="7">
    <source>
        <dbReference type="ARBA" id="ARBA00022840"/>
    </source>
</evidence>
<dbReference type="NCBIfam" id="TIGR01251">
    <property type="entry name" value="ribP_PPkin"/>
    <property type="match status" value="1"/>
</dbReference>
<proteinExistence type="inferred from homology"/>
<reference evidence="14 15" key="1">
    <citation type="submission" date="2016-11" db="EMBL/GenBank/DDBJ databases">
        <authorList>
            <person name="Jaros S."/>
            <person name="Januszkiewicz K."/>
            <person name="Wedrychowicz H."/>
        </authorList>
    </citation>
    <scope>NUCLEOTIDE SEQUENCE [LARGE SCALE GENOMIC DNA]</scope>
    <source>
        <strain evidence="14 15">DSM 14828</strain>
    </source>
</reference>
<keyword evidence="3 12" id="KW-0479">Metal-binding</keyword>
<evidence type="ECO:0000313" key="14">
    <source>
        <dbReference type="EMBL" id="SHF03390.1"/>
    </source>
</evidence>
<feature type="binding site" evidence="12">
    <location>
        <position position="173"/>
    </location>
    <ligand>
        <name>Mg(2+)</name>
        <dbReference type="ChEBI" id="CHEBI:18420"/>
    </ligand>
</feature>
<comment type="cofactor">
    <cofactor evidence="12">
        <name>Mg(2+)</name>
        <dbReference type="ChEBI" id="CHEBI:18420"/>
    </cofactor>
    <text evidence="12">Binds 2 Mg(2+) ions per subunit.</text>
</comment>
<comment type="function">
    <text evidence="10 12">Involved in the biosynthesis of the central metabolite phospho-alpha-D-ribosyl-1-pyrophosphate (PRPP) via the transfer of pyrophosphoryl group from ATP to 1-hydroxyl of ribose-5-phosphate (Rib-5-P).</text>
</comment>
<protein>
    <recommendedName>
        <fullName evidence="12">Ribose-phosphate pyrophosphokinase</fullName>
        <shortName evidence="12">RPPK</shortName>
        <ecNumber evidence="12">2.7.6.1</ecNumber>
    </recommendedName>
    <alternativeName>
        <fullName evidence="12">5-phospho-D-ribosyl alpha-1-diphosphate synthase</fullName>
    </alternativeName>
    <alternativeName>
        <fullName evidence="12">Phosphoribosyl diphosphate synthase</fullName>
    </alternativeName>
    <alternativeName>
        <fullName evidence="12">Phosphoribosyl pyrophosphate synthase</fullName>
        <shortName evidence="12">P-Rib-PP synthase</shortName>
        <shortName evidence="12">PRPP synthase</shortName>
        <shortName evidence="12">PRPPase</shortName>
    </alternativeName>
</protein>
<dbReference type="PANTHER" id="PTHR10210">
    <property type="entry name" value="RIBOSE-PHOSPHATE DIPHOSPHOKINASE FAMILY MEMBER"/>
    <property type="match status" value="1"/>
</dbReference>
<dbReference type="Pfam" id="PF13793">
    <property type="entry name" value="Pribosyltran_N"/>
    <property type="match status" value="1"/>
</dbReference>
<dbReference type="RefSeq" id="WP_073271106.1">
    <property type="nucleotide sequence ID" value="NZ_FQTU01000012.1"/>
</dbReference>
<dbReference type="FunFam" id="3.40.50.2020:FF:000001">
    <property type="entry name" value="Ribose-phosphate pyrophosphokinase"/>
    <property type="match status" value="1"/>
</dbReference>
<dbReference type="InterPro" id="IPR029057">
    <property type="entry name" value="PRTase-like"/>
</dbReference>
<dbReference type="GO" id="GO:0006164">
    <property type="term" value="P:purine nucleotide biosynthetic process"/>
    <property type="evidence" value="ECO:0007669"/>
    <property type="project" value="TreeGrafter"/>
</dbReference>
<dbReference type="InterPro" id="IPR029099">
    <property type="entry name" value="Pribosyltran_N"/>
</dbReference>
<keyword evidence="15" id="KW-1185">Reference proteome</keyword>
<dbReference type="CDD" id="cd06223">
    <property type="entry name" value="PRTases_typeI"/>
    <property type="match status" value="1"/>
</dbReference>
<dbReference type="GO" id="GO:0005737">
    <property type="term" value="C:cytoplasm"/>
    <property type="evidence" value="ECO:0007669"/>
    <property type="project" value="UniProtKB-SubCell"/>
</dbReference>
<dbReference type="OrthoDB" id="9777067at2"/>
<sequence length="315" mass="34134">MDGKFQEMKIIAGNSNIQLAKEIADILGIPLTDSTVGAFSDGEISVNVNETVRGSDVFVIQSTSYPVNRNLMELLIIIDAMKRASAGRINAVIPYYGYGRQDRKAKSRDPITAKLVADLITVAGADRVITMDLHATQIQGFFDMPVDHMLGLPIIAEYYRSLNMEDMVVVSPDAGSVPRSRKLAELLEAPLAIIDKRRPKANVSEVMNIIGDIKDKNCILADDMIDTAGTICNGANALAKMGAKNVYAACTHAVLSGPAVERIEQSAIKELVALNTIDIPKEKCLDKYKILSAGPIFANAIERVHNGESLSSLFD</sequence>
<evidence type="ECO:0000256" key="8">
    <source>
        <dbReference type="ARBA" id="ARBA00022842"/>
    </source>
</evidence>
<dbReference type="InterPro" id="IPR005946">
    <property type="entry name" value="Rib-P_diPkinase"/>
</dbReference>
<dbReference type="GO" id="GO:0004749">
    <property type="term" value="F:ribose phosphate diphosphokinase activity"/>
    <property type="evidence" value="ECO:0007669"/>
    <property type="project" value="UniProtKB-UniRule"/>
</dbReference>
<evidence type="ECO:0000256" key="3">
    <source>
        <dbReference type="ARBA" id="ARBA00022723"/>
    </source>
</evidence>
<dbReference type="PANTHER" id="PTHR10210:SF41">
    <property type="entry name" value="RIBOSE-PHOSPHATE PYROPHOSPHOKINASE 1, CHLOROPLASTIC"/>
    <property type="match status" value="1"/>
</dbReference>
<name>A0A1M4YCD0_9FIRM</name>
<evidence type="ECO:0000256" key="11">
    <source>
        <dbReference type="ARBA" id="ARBA00061444"/>
    </source>
</evidence>
<organism evidence="14 15">
    <name type="scientific">Alkalibacter saccharofermentans DSM 14828</name>
    <dbReference type="NCBI Taxonomy" id="1120975"/>
    <lineage>
        <taxon>Bacteria</taxon>
        <taxon>Bacillati</taxon>
        <taxon>Bacillota</taxon>
        <taxon>Clostridia</taxon>
        <taxon>Eubacteriales</taxon>
        <taxon>Eubacteriaceae</taxon>
        <taxon>Alkalibacter</taxon>
    </lineage>
</organism>
<evidence type="ECO:0000259" key="13">
    <source>
        <dbReference type="Pfam" id="PF13793"/>
    </source>
</evidence>
<dbReference type="Gene3D" id="3.40.50.2020">
    <property type="match status" value="2"/>
</dbReference>
<dbReference type="GO" id="GO:0016301">
    <property type="term" value="F:kinase activity"/>
    <property type="evidence" value="ECO:0007669"/>
    <property type="project" value="UniProtKB-KW"/>
</dbReference>
<dbReference type="GO" id="GO:0005524">
    <property type="term" value="F:ATP binding"/>
    <property type="evidence" value="ECO:0007669"/>
    <property type="project" value="UniProtKB-KW"/>
</dbReference>
<dbReference type="AlphaFoldDB" id="A0A1M4YCD0"/>
<evidence type="ECO:0000256" key="2">
    <source>
        <dbReference type="ARBA" id="ARBA00022679"/>
    </source>
</evidence>
<feature type="binding site" evidence="12">
    <location>
        <position position="222"/>
    </location>
    <ligand>
        <name>D-ribose 5-phosphate</name>
        <dbReference type="ChEBI" id="CHEBI:78346"/>
    </ligand>
</feature>
<evidence type="ECO:0000313" key="15">
    <source>
        <dbReference type="Proteomes" id="UP000184251"/>
    </source>
</evidence>
<dbReference type="EC" id="2.7.6.1" evidence="12"/>
<evidence type="ECO:0000256" key="1">
    <source>
        <dbReference type="ARBA" id="ARBA00004996"/>
    </source>
</evidence>
<dbReference type="Pfam" id="PF14572">
    <property type="entry name" value="Pribosyl_synth"/>
    <property type="match status" value="1"/>
</dbReference>
<keyword evidence="5 12" id="KW-0547">Nucleotide-binding</keyword>
<feature type="binding site" evidence="12">
    <location>
        <position position="134"/>
    </location>
    <ligand>
        <name>Mg(2+)</name>
        <dbReference type="ChEBI" id="CHEBI:18420"/>
    </ligand>
</feature>
<comment type="catalytic activity">
    <reaction evidence="9 12">
        <text>D-ribose 5-phosphate + ATP = 5-phospho-alpha-D-ribose 1-diphosphate + AMP + H(+)</text>
        <dbReference type="Rhea" id="RHEA:15609"/>
        <dbReference type="ChEBI" id="CHEBI:15378"/>
        <dbReference type="ChEBI" id="CHEBI:30616"/>
        <dbReference type="ChEBI" id="CHEBI:58017"/>
        <dbReference type="ChEBI" id="CHEBI:78346"/>
        <dbReference type="ChEBI" id="CHEBI:456215"/>
        <dbReference type="EC" id="2.7.6.1"/>
    </reaction>
</comment>
<dbReference type="GO" id="GO:0009156">
    <property type="term" value="P:ribonucleoside monophosphate biosynthetic process"/>
    <property type="evidence" value="ECO:0007669"/>
    <property type="project" value="InterPro"/>
</dbReference>
<keyword evidence="6 12" id="KW-0418">Kinase</keyword>
<dbReference type="InterPro" id="IPR000842">
    <property type="entry name" value="PRib_PP_synth_CS"/>
</dbReference>
<dbReference type="SMART" id="SM01400">
    <property type="entry name" value="Pribosyltran_N"/>
    <property type="match status" value="1"/>
</dbReference>
<keyword evidence="7 12" id="KW-0067">ATP-binding</keyword>
<keyword evidence="8 12" id="KW-0460">Magnesium</keyword>
<dbReference type="InterPro" id="IPR037515">
    <property type="entry name" value="Rib-P_diPkinase_bac"/>
</dbReference>
<dbReference type="HAMAP" id="MF_00583_B">
    <property type="entry name" value="RibP_PPkinase_B"/>
    <property type="match status" value="1"/>
</dbReference>
<feature type="binding site" evidence="12">
    <location>
        <begin position="41"/>
        <end position="43"/>
    </location>
    <ligand>
        <name>ATP</name>
        <dbReference type="ChEBI" id="CHEBI:30616"/>
    </ligand>
</feature>
<gene>
    <name evidence="12" type="primary">prs</name>
    <name evidence="14" type="ORF">SAMN02746064_01735</name>
</gene>
<keyword evidence="12" id="KW-0963">Cytoplasm</keyword>
<feature type="binding site" evidence="12">
    <location>
        <begin position="100"/>
        <end position="101"/>
    </location>
    <ligand>
        <name>ATP</name>
        <dbReference type="ChEBI" id="CHEBI:30616"/>
    </ligand>
</feature>
<dbReference type="PROSITE" id="PS00114">
    <property type="entry name" value="PRPP_SYNTHASE"/>
    <property type="match status" value="1"/>
</dbReference>
<feature type="binding site" evidence="12">
    <location>
        <begin position="226"/>
        <end position="230"/>
    </location>
    <ligand>
        <name>D-ribose 5-phosphate</name>
        <dbReference type="ChEBI" id="CHEBI:78346"/>
    </ligand>
</feature>
<evidence type="ECO:0000256" key="6">
    <source>
        <dbReference type="ARBA" id="ARBA00022777"/>
    </source>
</evidence>
<comment type="pathway">
    <text evidence="1 12">Metabolic intermediate biosynthesis; 5-phospho-alpha-D-ribose 1-diphosphate biosynthesis; 5-phospho-alpha-D-ribose 1-diphosphate from D-ribose 5-phosphate (route I): step 1/1.</text>
</comment>
<feature type="domain" description="Ribose-phosphate pyrophosphokinase N-terminal" evidence="13">
    <location>
        <begin position="8"/>
        <end position="124"/>
    </location>
</feature>
<comment type="subcellular location">
    <subcellularLocation>
        <location evidence="12">Cytoplasm</location>
    </subcellularLocation>
</comment>
<dbReference type="SUPFAM" id="SSF53271">
    <property type="entry name" value="PRTase-like"/>
    <property type="match status" value="1"/>
</dbReference>
<dbReference type="STRING" id="1120975.SAMN02746064_01735"/>
<evidence type="ECO:0000256" key="9">
    <source>
        <dbReference type="ARBA" id="ARBA00049535"/>
    </source>
</evidence>
<evidence type="ECO:0000256" key="5">
    <source>
        <dbReference type="ARBA" id="ARBA00022741"/>
    </source>
</evidence>
<evidence type="ECO:0000256" key="10">
    <source>
        <dbReference type="ARBA" id="ARBA00054914"/>
    </source>
</evidence>
<dbReference type="NCBIfam" id="NF002618">
    <property type="entry name" value="PRK02269.1"/>
    <property type="match status" value="1"/>
</dbReference>
<dbReference type="GO" id="GO:0000287">
    <property type="term" value="F:magnesium ion binding"/>
    <property type="evidence" value="ECO:0007669"/>
    <property type="project" value="UniProtKB-UniRule"/>
</dbReference>
<feature type="binding site" evidence="12">
    <location>
        <position position="198"/>
    </location>
    <ligand>
        <name>D-ribose 5-phosphate</name>
        <dbReference type="ChEBI" id="CHEBI:78346"/>
    </ligand>
</feature>
<evidence type="ECO:0000256" key="12">
    <source>
        <dbReference type="HAMAP-Rule" id="MF_00583"/>
    </source>
</evidence>
<comment type="subunit">
    <text evidence="12">Homohexamer.</text>
</comment>
<accession>A0A1M4YCD0</accession>
<dbReference type="Proteomes" id="UP000184251">
    <property type="component" value="Unassembled WGS sequence"/>
</dbReference>
<keyword evidence="4 12" id="KW-0545">Nucleotide biosynthesis</keyword>
<dbReference type="NCBIfam" id="NF002320">
    <property type="entry name" value="PRK01259.1"/>
    <property type="match status" value="1"/>
</dbReference>
<dbReference type="EMBL" id="FQTU01000012">
    <property type="protein sequence ID" value="SHF03390.1"/>
    <property type="molecule type" value="Genomic_DNA"/>
</dbReference>
<feature type="active site" evidence="12">
    <location>
        <position position="196"/>
    </location>
</feature>
<evidence type="ECO:0000256" key="4">
    <source>
        <dbReference type="ARBA" id="ARBA00022727"/>
    </source>
</evidence>
<dbReference type="GO" id="GO:0006015">
    <property type="term" value="P:5-phosphoribose 1-diphosphate biosynthetic process"/>
    <property type="evidence" value="ECO:0007669"/>
    <property type="project" value="UniProtKB-UniRule"/>
</dbReference>
<dbReference type="InterPro" id="IPR000836">
    <property type="entry name" value="PRTase_dom"/>
</dbReference>